<keyword evidence="1" id="KW-0175">Coiled coil</keyword>
<reference evidence="3" key="1">
    <citation type="submission" date="2020-10" db="EMBL/GenBank/DDBJ databases">
        <authorList>
            <person name="Gilroy R."/>
        </authorList>
    </citation>
    <scope>NUCLEOTIDE SEQUENCE</scope>
    <source>
        <strain evidence="3">ChiSxjej1B13-7958</strain>
    </source>
</reference>
<dbReference type="EMBL" id="DVGZ01000027">
    <property type="protein sequence ID" value="HIR46550.1"/>
    <property type="molecule type" value="Genomic_DNA"/>
</dbReference>
<protein>
    <submittedName>
        <fullName evidence="3">Uncharacterized protein</fullName>
    </submittedName>
</protein>
<name>A0A9D1AM43_9FIRM</name>
<proteinExistence type="predicted"/>
<keyword evidence="2" id="KW-0812">Transmembrane</keyword>
<accession>A0A9D1AM43</accession>
<feature type="transmembrane region" description="Helical" evidence="2">
    <location>
        <begin position="105"/>
        <end position="127"/>
    </location>
</feature>
<comment type="caution">
    <text evidence="3">The sequence shown here is derived from an EMBL/GenBank/DDBJ whole genome shotgun (WGS) entry which is preliminary data.</text>
</comment>
<reference evidence="3" key="2">
    <citation type="journal article" date="2021" name="PeerJ">
        <title>Extensive microbial diversity within the chicken gut microbiome revealed by metagenomics and culture.</title>
        <authorList>
            <person name="Gilroy R."/>
            <person name="Ravi A."/>
            <person name="Getino M."/>
            <person name="Pursley I."/>
            <person name="Horton D.L."/>
            <person name="Alikhan N.F."/>
            <person name="Baker D."/>
            <person name="Gharbi K."/>
            <person name="Hall N."/>
            <person name="Watson M."/>
            <person name="Adriaenssens E.M."/>
            <person name="Foster-Nyarko E."/>
            <person name="Jarju S."/>
            <person name="Secka A."/>
            <person name="Antonio M."/>
            <person name="Oren A."/>
            <person name="Chaudhuri R.R."/>
            <person name="La Ragione R."/>
            <person name="Hildebrand F."/>
            <person name="Pallen M.J."/>
        </authorList>
    </citation>
    <scope>NUCLEOTIDE SEQUENCE</scope>
    <source>
        <strain evidence="3">ChiSxjej1B13-7958</strain>
    </source>
</reference>
<feature type="coiled-coil region" evidence="1">
    <location>
        <begin position="46"/>
        <end position="80"/>
    </location>
</feature>
<keyword evidence="2" id="KW-1133">Transmembrane helix</keyword>
<organism evidence="3 4">
    <name type="scientific">Candidatus Caccousia avicola</name>
    <dbReference type="NCBI Taxonomy" id="2840721"/>
    <lineage>
        <taxon>Bacteria</taxon>
        <taxon>Bacillati</taxon>
        <taxon>Bacillota</taxon>
        <taxon>Clostridia</taxon>
        <taxon>Eubacteriales</taxon>
        <taxon>Oscillospiraceae</taxon>
        <taxon>Oscillospiraceae incertae sedis</taxon>
        <taxon>Candidatus Caccousia</taxon>
    </lineage>
</organism>
<gene>
    <name evidence="3" type="ORF">IAB89_02660</name>
</gene>
<evidence type="ECO:0000313" key="3">
    <source>
        <dbReference type="EMBL" id="HIR46550.1"/>
    </source>
</evidence>
<sequence>MPKCKLCGQKKEFYHELGYCDECLDEIRAFLKTSKQRLHAWKEESLEASEERRAEIGAQALALEEALRQYEKRGVALNRKEYRALLRAVYAHCGVVRPKKKQKPLVIGMGAVCAVLAALSIVFAVQWQQEKAAGEELRMQNEQLSMTLSDLQMQLDGSQVSPEGGDTAGIPEGDMPMDGGSVGNAVGGGASPSVGTDVVIGGAVAQDGGTVILG</sequence>
<evidence type="ECO:0000313" key="4">
    <source>
        <dbReference type="Proteomes" id="UP000824242"/>
    </source>
</evidence>
<dbReference type="Proteomes" id="UP000824242">
    <property type="component" value="Unassembled WGS sequence"/>
</dbReference>
<evidence type="ECO:0000256" key="2">
    <source>
        <dbReference type="SAM" id="Phobius"/>
    </source>
</evidence>
<keyword evidence="2" id="KW-0472">Membrane</keyword>
<evidence type="ECO:0000256" key="1">
    <source>
        <dbReference type="SAM" id="Coils"/>
    </source>
</evidence>
<dbReference type="AlphaFoldDB" id="A0A9D1AM43"/>